<feature type="disulfide bond" evidence="3">
    <location>
        <begin position="1361"/>
        <end position="1378"/>
    </location>
</feature>
<dbReference type="CDD" id="cd22823">
    <property type="entry name" value="Gal_Rha_Lectin"/>
    <property type="match status" value="3"/>
</dbReference>
<comment type="caution">
    <text evidence="9">The sequence shown here is derived from an EMBL/GenBank/DDBJ whole genome shotgun (WGS) entry which is preliminary data.</text>
</comment>
<gene>
    <name evidence="9" type="ORF">GRG538_LOCUS21824</name>
</gene>
<dbReference type="CDD" id="cd00041">
    <property type="entry name" value="CUB"/>
    <property type="match status" value="2"/>
</dbReference>
<proteinExistence type="predicted"/>
<name>A0A818LSJ1_9BILA</name>
<evidence type="ECO:0000256" key="2">
    <source>
        <dbReference type="ARBA" id="ARBA00023157"/>
    </source>
</evidence>
<dbReference type="Pfam" id="PF00040">
    <property type="entry name" value="fn2"/>
    <property type="match status" value="1"/>
</dbReference>
<evidence type="ECO:0000313" key="10">
    <source>
        <dbReference type="Proteomes" id="UP000663872"/>
    </source>
</evidence>
<feature type="disulfide bond" evidence="3">
    <location>
        <begin position="1030"/>
        <end position="1047"/>
    </location>
</feature>
<dbReference type="Proteomes" id="UP000663872">
    <property type="component" value="Unassembled WGS sequence"/>
</dbReference>
<feature type="disulfide bond" evidence="3">
    <location>
        <begin position="1563"/>
        <end position="1590"/>
    </location>
</feature>
<feature type="domain" description="CUB" evidence="7">
    <location>
        <begin position="103"/>
        <end position="241"/>
    </location>
</feature>
<evidence type="ECO:0000259" key="8">
    <source>
        <dbReference type="PROSITE" id="PS51092"/>
    </source>
</evidence>
<organism evidence="9 10">
    <name type="scientific">Rotaria socialis</name>
    <dbReference type="NCBI Taxonomy" id="392032"/>
    <lineage>
        <taxon>Eukaryota</taxon>
        <taxon>Metazoa</taxon>
        <taxon>Spiralia</taxon>
        <taxon>Gnathifera</taxon>
        <taxon>Rotifera</taxon>
        <taxon>Eurotatoria</taxon>
        <taxon>Bdelloidea</taxon>
        <taxon>Philodinida</taxon>
        <taxon>Philodinidae</taxon>
        <taxon>Rotaria</taxon>
    </lineage>
</organism>
<feature type="domain" description="CUB" evidence="7">
    <location>
        <begin position="1300"/>
        <end position="1416"/>
    </location>
</feature>
<dbReference type="SUPFAM" id="SSF49854">
    <property type="entry name" value="Spermadhesin, CUB domain"/>
    <property type="match status" value="5"/>
</dbReference>
<dbReference type="PROSITE" id="PS01180">
    <property type="entry name" value="CUB"/>
    <property type="match status" value="7"/>
</dbReference>
<feature type="disulfide bond" evidence="3">
    <location>
        <begin position="1821"/>
        <end position="1848"/>
    </location>
</feature>
<feature type="domain" description="CUB" evidence="7">
    <location>
        <begin position="1563"/>
        <end position="1687"/>
    </location>
</feature>
<dbReference type="InterPro" id="IPR000859">
    <property type="entry name" value="CUB_dom"/>
</dbReference>
<feature type="domain" description="CUB" evidence="7">
    <location>
        <begin position="1821"/>
        <end position="1950"/>
    </location>
</feature>
<evidence type="ECO:0000313" key="9">
    <source>
        <dbReference type="EMBL" id="CAF3583220.1"/>
    </source>
</evidence>
<feature type="compositionally biased region" description="Low complexity" evidence="5">
    <location>
        <begin position="1442"/>
        <end position="1455"/>
    </location>
</feature>
<feature type="domain" description="Fibronectin type-II" evidence="8">
    <location>
        <begin position="1134"/>
        <end position="1189"/>
    </location>
</feature>
<feature type="region of interest" description="Disordered" evidence="5">
    <location>
        <begin position="2299"/>
        <end position="2344"/>
    </location>
</feature>
<dbReference type="Gene3D" id="2.10.10.10">
    <property type="entry name" value="Fibronectin, type II, collagen-binding"/>
    <property type="match status" value="1"/>
</dbReference>
<dbReference type="Gene3D" id="2.60.120.740">
    <property type="match status" value="2"/>
</dbReference>
<dbReference type="InterPro" id="IPR036943">
    <property type="entry name" value="FN_type2_sf"/>
</dbReference>
<keyword evidence="1" id="KW-0677">Repeat</keyword>
<dbReference type="SMART" id="SM00059">
    <property type="entry name" value="FN2"/>
    <property type="match status" value="1"/>
</dbReference>
<evidence type="ECO:0000256" key="5">
    <source>
        <dbReference type="SAM" id="MobiDB-lite"/>
    </source>
</evidence>
<dbReference type="EMBL" id="CAJNYT010003602">
    <property type="protein sequence ID" value="CAF3583220.1"/>
    <property type="molecule type" value="Genomic_DNA"/>
</dbReference>
<dbReference type="SUPFAM" id="SSF57440">
    <property type="entry name" value="Kringle-like"/>
    <property type="match status" value="1"/>
</dbReference>
<dbReference type="InterPro" id="IPR043159">
    <property type="entry name" value="Lectin_gal-bd_sf"/>
</dbReference>
<feature type="transmembrane region" description="Helical" evidence="6">
    <location>
        <begin position="2248"/>
        <end position="2271"/>
    </location>
</feature>
<sequence length="2344" mass="258785">MQPQDSCSSSTMALRCSANYVVIVKSASYGVAQIAGSCAYTPGDCVADAMSAIACTTDAVFCNIFVKRKKLPQCNDNFNDYLHVEYDCVPLSMEDPAKEYNICQNSAGLIGDYGILKSPGYPTQFQTTTAECFRSIQVPRNKTIRLWLTDLQTTTAECFRSIQVPRNKTIRLWLTDLYIGSLLGNCVNDHVYVVDSIQTYRHCSRVRYSYPYICSSTIIIQYFVKTQLSIYRGMRMYYDIIDRPANDNCPNSNVTVTTVRPTPDTTTTINQIITTSTPPYVLLGIASPVLSFQLCQGQSSVIQCPSNYGIVVITNIFGVTQSGLCEDHDAAKHCVATTAPTLACRQSCTYFYSGNRIIPSCGNKIATYQYVEYQCIPTKTELISPNTSCPLDGSKVPIQINRRGRFQSFNYPNLKRMNCTYRLKTNPGNIMNIYGLDVSLNGFLNDCKQNNITFIDDGESEGSVFCEQRSYSLLYASCSNELDFRYIVDNEAAFLSSGVELYIESSERPSELACGKPGVTSPRTTIRTTPFITPTAGVLVNESAMYARDEVESDICFDRSSSYTCPLGYTFMIIGAFYGVKKQASNQCGFVQGDCTQEALATITQCRNDAPNCYLAYSTRRRLAYCSDNYADYLHITSQCVPSRSIGNISHVPTYDICDTNNPIDNINGIISSTRFPSYTQTTNECKRRLNGVLDRILKIWINEMAISSGGQRHSDVIDGNYKFTYYLVVFLFKYKYSYYLEDSGEPDLVIYKNYDTKNLDELEEMHPSIRDTCINDYLIINAPHVAYVYCGTRKLAILPICTTAIDIQYKTSSPPNLFYKGFKLYFEWVPKPIDLICPGISPVTTTITPSNETTTACSGPLELSPVYRSHVCLGTSTTLTCPCGSDYVLAIIETNYAVTGTGLCEIPSPSHCRQEASLGLTCTHSCFVEYDIPKPLIQCESKNADYINIDYECIPTRLPNHENPIDICGSTSTSTSTIALNKVMMVSPQYPTLGGTRTCSKKIEAPSDKIWMIYIVDLFLEGQNDIGDCNAASLTINDGSDKVVLCGLQQPGLVMVSCGNVVELKFVSTHQALGYRGFKVYSQTVDLPSNWACKPPNITITTTTTRKTSPPTTTVLPPSLQIPTYGGTTTNNGTRQYCKFPFTYQGNPQSNCLTVDPPIPAPGEGVQEPWCSLTSNFDTDRQWGFCDLSVTDTTIYDICRGQPQTLRCPPGYVIDIITADYAAKPDSNIGAGACVYDRNDCFQSDASTVQNVCAGKPTCTALHFAKTLVACQNRPSAYLHIDYTCVPNDISSITTYNLCDNSSLPQGNTRRGYLISHNFPNTPNNIDCTFNLQTLKPYQDIYVYILDMDLNGPNLIGQSCTKDRFIVSSDNNVMEICGRSYTNFLLNTCHSSVSFQLTRSSDARGRGVKLYFEFRERSPQEICPEIPTTISTPRPSPPTGPSTTTLEPSESTGPSPRYLKTLCYPDLSSLFGANNFQCQTNYILVILRAFYGKGSRCDYSPGDYTSEADNVYRLCSGKQKCSVPFLNPVTLPEYNNVIAGYLFVEYQCLPTPTIVTNAADLCTGQINDISGNSGILKSPSYPLYAQTQCANVSLNSLDGSDLVIFMFLIDISIGLSDPNTGECLNDYLELTYQCNNQAYTRRICGTRSTELLFSTCSATDKIFASYNLISQDSQAQRGFALLYHLVPRANIPTTKTTIATTTTTKSTSTTPAGIGPVSTLVQISSTCIQQSLVLNCYQPGYVLVIHKVQLATTTSGSCSYSANDCFEDRTNLYNTCGGKLSCFIFPPLIEMKSCNNSRSKYLYAEYQCIPTRPKLNLDICSSVGAVQSVQGGAIISSLNYTSEYKDCKVELQSNPLLGSQRHKAFRVYILTLNLPKVQTVRDQGLQCGDNDPSIEINDIESGLTRLCGNSHTRYLLETCSNTIELRFRNQFLSLGTVKYKGVEIYIESIANENCRPPPPPVSPTQPFNIAYKYACGLTNGLESVRFGCTPDFGLVFLQSYHFATKQPNQCDITDFTCLFSSEQPQAQCAGQKDCTYTASMPISPLSSPCQADSTGFYFQCLPMRPSTLYSTVRFCGNTETSNTMGFIETPGYPSTYQNGKSECTLTIRLPNNSDDKKIFIYIIELSLRDSSIVNPSMAVECVDSIKYTDGDVTTSLCGKIDQPVFEYYTNKRELNLTLKIVDIIPPSQWNDWQGARLFYMIDNQTIPSPSVIPGFSTAITTTTIKTTRTSIDVTDPPSKPKPSRGGLIAGIIVAIIAIVVVACIVGYVMYRRKLLSKASNTPTVVYGDTGKVTVNGMSSNGTTIQRGSIPASSLKGPATGFTSPFYKKSETTENQEVENATDA</sequence>
<keyword evidence="6" id="KW-0812">Transmembrane</keyword>
<evidence type="ECO:0000259" key="7">
    <source>
        <dbReference type="PROSITE" id="PS01180"/>
    </source>
</evidence>
<evidence type="ECO:0000256" key="3">
    <source>
        <dbReference type="PROSITE-ProRule" id="PRU00059"/>
    </source>
</evidence>
<feature type="compositionally biased region" description="Acidic residues" evidence="5">
    <location>
        <begin position="2334"/>
        <end position="2344"/>
    </location>
</feature>
<accession>A0A818LSJ1</accession>
<dbReference type="SMART" id="SM00042">
    <property type="entry name" value="CUB"/>
    <property type="match status" value="4"/>
</dbReference>
<feature type="domain" description="CUB" evidence="7">
    <location>
        <begin position="969"/>
        <end position="1086"/>
    </location>
</feature>
<evidence type="ECO:0000256" key="4">
    <source>
        <dbReference type="PROSITE-ProRule" id="PRU00479"/>
    </source>
</evidence>
<dbReference type="InterPro" id="IPR013806">
    <property type="entry name" value="Kringle-like"/>
</dbReference>
<feature type="domain" description="CUB" evidence="7">
    <location>
        <begin position="2076"/>
        <end position="2203"/>
    </location>
</feature>
<dbReference type="InterPro" id="IPR035914">
    <property type="entry name" value="Sperma_CUB_dom_sf"/>
</dbReference>
<evidence type="ECO:0000256" key="1">
    <source>
        <dbReference type="ARBA" id="ARBA00022737"/>
    </source>
</evidence>
<dbReference type="InterPro" id="IPR000562">
    <property type="entry name" value="FN_type2_dom"/>
</dbReference>
<keyword evidence="2 3" id="KW-1015">Disulfide bond</keyword>
<keyword evidence="6" id="KW-0472">Membrane</keyword>
<feature type="domain" description="CUB" evidence="7">
    <location>
        <begin position="361"/>
        <end position="506"/>
    </location>
</feature>
<dbReference type="Gene3D" id="2.60.120.290">
    <property type="entry name" value="Spermadhesin, CUB domain"/>
    <property type="match status" value="5"/>
</dbReference>
<comment type="caution">
    <text evidence="4">Lacks conserved residue(s) required for the propagation of feature annotation.</text>
</comment>
<reference evidence="9" key="1">
    <citation type="submission" date="2021-02" db="EMBL/GenBank/DDBJ databases">
        <authorList>
            <person name="Nowell W R."/>
        </authorList>
    </citation>
    <scope>NUCLEOTIDE SEQUENCE</scope>
</reference>
<keyword evidence="6" id="KW-1133">Transmembrane helix</keyword>
<dbReference type="PROSITE" id="PS51092">
    <property type="entry name" value="FN2_2"/>
    <property type="match status" value="1"/>
</dbReference>
<protein>
    <submittedName>
        <fullName evidence="9">Uncharacterized protein</fullName>
    </submittedName>
</protein>
<feature type="disulfide bond" evidence="3">
    <location>
        <begin position="186"/>
        <end position="203"/>
    </location>
</feature>
<feature type="region of interest" description="Disordered" evidence="5">
    <location>
        <begin position="1426"/>
        <end position="1455"/>
    </location>
</feature>
<evidence type="ECO:0000256" key="6">
    <source>
        <dbReference type="SAM" id="Phobius"/>
    </source>
</evidence>